<gene>
    <name evidence="7" type="ORF">B0H63DRAFT_132495</name>
</gene>
<keyword evidence="4 5" id="KW-0472">Membrane</keyword>
<dbReference type="EMBL" id="JAULSW010000002">
    <property type="protein sequence ID" value="KAK3391130.1"/>
    <property type="molecule type" value="Genomic_DNA"/>
</dbReference>
<evidence type="ECO:0000256" key="2">
    <source>
        <dbReference type="ARBA" id="ARBA00022692"/>
    </source>
</evidence>
<feature type="transmembrane region" description="Helical" evidence="5">
    <location>
        <begin position="12"/>
        <end position="30"/>
    </location>
</feature>
<dbReference type="InterPro" id="IPR008253">
    <property type="entry name" value="Marvel"/>
</dbReference>
<evidence type="ECO:0000259" key="6">
    <source>
        <dbReference type="Pfam" id="PF01284"/>
    </source>
</evidence>
<dbReference type="Proteomes" id="UP001285441">
    <property type="component" value="Unassembled WGS sequence"/>
</dbReference>
<reference evidence="7" key="2">
    <citation type="submission" date="2023-06" db="EMBL/GenBank/DDBJ databases">
        <authorList>
            <consortium name="Lawrence Berkeley National Laboratory"/>
            <person name="Haridas S."/>
            <person name="Hensen N."/>
            <person name="Bonometti L."/>
            <person name="Westerberg I."/>
            <person name="Brannstrom I.O."/>
            <person name="Guillou S."/>
            <person name="Cros-Aarteil S."/>
            <person name="Calhoun S."/>
            <person name="Kuo A."/>
            <person name="Mondo S."/>
            <person name="Pangilinan J."/>
            <person name="Riley R."/>
            <person name="LaButti K."/>
            <person name="Andreopoulos B."/>
            <person name="Lipzen A."/>
            <person name="Chen C."/>
            <person name="Yanf M."/>
            <person name="Daum C."/>
            <person name="Ng V."/>
            <person name="Clum A."/>
            <person name="Steindorff A."/>
            <person name="Ohm R."/>
            <person name="Martin F."/>
            <person name="Silar P."/>
            <person name="Natvig D."/>
            <person name="Lalanne C."/>
            <person name="Gautier V."/>
            <person name="Ament-velasquez S.L."/>
            <person name="Kruys A."/>
            <person name="Hutchinson M.I."/>
            <person name="Powell A.J."/>
            <person name="Barry K."/>
            <person name="Miller A.N."/>
            <person name="Grigoriev I.V."/>
            <person name="Debuchy R."/>
            <person name="Gladieux P."/>
            <person name="Thoren M.H."/>
            <person name="Johannesson H."/>
        </authorList>
    </citation>
    <scope>NUCLEOTIDE SEQUENCE</scope>
    <source>
        <strain evidence="7">CBS 232.78</strain>
    </source>
</reference>
<dbReference type="GO" id="GO:0005886">
    <property type="term" value="C:plasma membrane"/>
    <property type="evidence" value="ECO:0007669"/>
    <property type="project" value="TreeGrafter"/>
</dbReference>
<dbReference type="AlphaFoldDB" id="A0AAE0P0Q7"/>
<organism evidence="7 8">
    <name type="scientific">Podospora didyma</name>
    <dbReference type="NCBI Taxonomy" id="330526"/>
    <lineage>
        <taxon>Eukaryota</taxon>
        <taxon>Fungi</taxon>
        <taxon>Dikarya</taxon>
        <taxon>Ascomycota</taxon>
        <taxon>Pezizomycotina</taxon>
        <taxon>Sordariomycetes</taxon>
        <taxon>Sordariomycetidae</taxon>
        <taxon>Sordariales</taxon>
        <taxon>Podosporaceae</taxon>
        <taxon>Podospora</taxon>
    </lineage>
</organism>
<keyword evidence="3 5" id="KW-1133">Transmembrane helix</keyword>
<dbReference type="InterPro" id="IPR052649">
    <property type="entry name" value="NCE102-like"/>
</dbReference>
<feature type="domain" description="MARVEL" evidence="6">
    <location>
        <begin position="6"/>
        <end position="163"/>
    </location>
</feature>
<evidence type="ECO:0000256" key="4">
    <source>
        <dbReference type="ARBA" id="ARBA00023136"/>
    </source>
</evidence>
<keyword evidence="2 5" id="KW-0812">Transmembrane</keyword>
<protein>
    <submittedName>
        <fullName evidence="7">Marvel domain-containing protein</fullName>
    </submittedName>
</protein>
<feature type="transmembrane region" description="Helical" evidence="5">
    <location>
        <begin position="153"/>
        <end position="171"/>
    </location>
</feature>
<comment type="caution">
    <text evidence="7">The sequence shown here is derived from an EMBL/GenBank/DDBJ whole genome shotgun (WGS) entry which is preliminary data.</text>
</comment>
<dbReference type="GO" id="GO:0032126">
    <property type="term" value="C:eisosome"/>
    <property type="evidence" value="ECO:0007669"/>
    <property type="project" value="TreeGrafter"/>
</dbReference>
<accession>A0AAE0P0Q7</accession>
<feature type="transmembrane region" description="Helical" evidence="5">
    <location>
        <begin position="69"/>
        <end position="91"/>
    </location>
</feature>
<comment type="subcellular location">
    <subcellularLocation>
        <location evidence="1">Membrane</location>
        <topology evidence="1">Multi-pass membrane protein</topology>
    </subcellularLocation>
</comment>
<evidence type="ECO:0000313" key="7">
    <source>
        <dbReference type="EMBL" id="KAK3391130.1"/>
    </source>
</evidence>
<dbReference type="GO" id="GO:0070941">
    <property type="term" value="P:eisosome assembly"/>
    <property type="evidence" value="ECO:0007669"/>
    <property type="project" value="TreeGrafter"/>
</dbReference>
<proteinExistence type="predicted"/>
<evidence type="ECO:0000256" key="5">
    <source>
        <dbReference type="SAM" id="Phobius"/>
    </source>
</evidence>
<keyword evidence="8" id="KW-1185">Reference proteome</keyword>
<evidence type="ECO:0000313" key="8">
    <source>
        <dbReference type="Proteomes" id="UP001285441"/>
    </source>
</evidence>
<dbReference type="Pfam" id="PF01284">
    <property type="entry name" value="MARVEL"/>
    <property type="match status" value="1"/>
</dbReference>
<dbReference type="PANTHER" id="PTHR28165:SF2">
    <property type="entry name" value="MARVEL DOMAIN-CONTAINING PROTEIN"/>
    <property type="match status" value="1"/>
</dbReference>
<dbReference type="PANTHER" id="PTHR28165">
    <property type="entry name" value="NON-CLASSICAL EXPORT PROTEIN 2-RELATED"/>
    <property type="match status" value="1"/>
</dbReference>
<sequence>MLSAITLGVRALQFIFAIVVLGLSITLIKAQQIGDAPTTTKYSSFTGGFGILVCAAGVLGLFISKIPDIAFLALDGILGILFLAGGIAWAIGLKGINCKSIDDLGKMLDSPLINQGCTDLPDGRYCPIGNTGSTQERIDRLQASCQKGFTNEIFQFLCVAISLGVIGLGYVRMRKGGSSGGNYVV</sequence>
<reference evidence="7" key="1">
    <citation type="journal article" date="2023" name="Mol. Phylogenet. Evol.">
        <title>Genome-scale phylogeny and comparative genomics of the fungal order Sordariales.</title>
        <authorList>
            <person name="Hensen N."/>
            <person name="Bonometti L."/>
            <person name="Westerberg I."/>
            <person name="Brannstrom I.O."/>
            <person name="Guillou S."/>
            <person name="Cros-Aarteil S."/>
            <person name="Calhoun S."/>
            <person name="Haridas S."/>
            <person name="Kuo A."/>
            <person name="Mondo S."/>
            <person name="Pangilinan J."/>
            <person name="Riley R."/>
            <person name="LaButti K."/>
            <person name="Andreopoulos B."/>
            <person name="Lipzen A."/>
            <person name="Chen C."/>
            <person name="Yan M."/>
            <person name="Daum C."/>
            <person name="Ng V."/>
            <person name="Clum A."/>
            <person name="Steindorff A."/>
            <person name="Ohm R.A."/>
            <person name="Martin F."/>
            <person name="Silar P."/>
            <person name="Natvig D.O."/>
            <person name="Lalanne C."/>
            <person name="Gautier V."/>
            <person name="Ament-Velasquez S.L."/>
            <person name="Kruys A."/>
            <person name="Hutchinson M.I."/>
            <person name="Powell A.J."/>
            <person name="Barry K."/>
            <person name="Miller A.N."/>
            <person name="Grigoriev I.V."/>
            <person name="Debuchy R."/>
            <person name="Gladieux P."/>
            <person name="Hiltunen Thoren M."/>
            <person name="Johannesson H."/>
        </authorList>
    </citation>
    <scope>NUCLEOTIDE SEQUENCE</scope>
    <source>
        <strain evidence="7">CBS 232.78</strain>
    </source>
</reference>
<dbReference type="GO" id="GO:0072659">
    <property type="term" value="P:protein localization to plasma membrane"/>
    <property type="evidence" value="ECO:0007669"/>
    <property type="project" value="TreeGrafter"/>
</dbReference>
<name>A0AAE0P0Q7_9PEZI</name>
<feature type="transmembrane region" description="Helical" evidence="5">
    <location>
        <begin position="42"/>
        <end position="62"/>
    </location>
</feature>
<evidence type="ECO:0000256" key="1">
    <source>
        <dbReference type="ARBA" id="ARBA00004141"/>
    </source>
</evidence>
<evidence type="ECO:0000256" key="3">
    <source>
        <dbReference type="ARBA" id="ARBA00022989"/>
    </source>
</evidence>